<accession>A0A6I4UT20</accession>
<dbReference type="InterPro" id="IPR036388">
    <property type="entry name" value="WH-like_DNA-bd_sf"/>
</dbReference>
<dbReference type="InterPro" id="IPR000835">
    <property type="entry name" value="HTH_MarR-typ"/>
</dbReference>
<dbReference type="SUPFAM" id="SSF46785">
    <property type="entry name" value="Winged helix' DNA-binding domain"/>
    <property type="match status" value="1"/>
</dbReference>
<name>A0A6I4UT20_9SPHN</name>
<dbReference type="EMBL" id="WTYK01000005">
    <property type="protein sequence ID" value="MXP42052.1"/>
    <property type="molecule type" value="Genomic_DNA"/>
</dbReference>
<gene>
    <name evidence="2" type="ORF">GRI75_10410</name>
</gene>
<dbReference type="Pfam" id="PF01047">
    <property type="entry name" value="MarR"/>
    <property type="match status" value="1"/>
</dbReference>
<feature type="domain" description="HTH marR-type" evidence="1">
    <location>
        <begin position="33"/>
        <end position="165"/>
    </location>
</feature>
<dbReference type="RefSeq" id="WP_160746905.1">
    <property type="nucleotide sequence ID" value="NZ_WTYK01000005.1"/>
</dbReference>
<dbReference type="InterPro" id="IPR039422">
    <property type="entry name" value="MarR/SlyA-like"/>
</dbReference>
<organism evidence="2 3">
    <name type="scientific">Croceibacterium soli</name>
    <dbReference type="NCBI Taxonomy" id="1739690"/>
    <lineage>
        <taxon>Bacteria</taxon>
        <taxon>Pseudomonadati</taxon>
        <taxon>Pseudomonadota</taxon>
        <taxon>Alphaproteobacteria</taxon>
        <taxon>Sphingomonadales</taxon>
        <taxon>Erythrobacteraceae</taxon>
        <taxon>Croceibacterium</taxon>
    </lineage>
</organism>
<reference evidence="2 3" key="1">
    <citation type="submission" date="2019-12" db="EMBL/GenBank/DDBJ databases">
        <title>Genomic-based taxomic classification of the family Erythrobacteraceae.</title>
        <authorList>
            <person name="Xu L."/>
        </authorList>
    </citation>
    <scope>NUCLEOTIDE SEQUENCE [LARGE SCALE GENOMIC DNA]</scope>
    <source>
        <strain evidence="2 3">MCCC 1K02066</strain>
    </source>
</reference>
<dbReference type="SMART" id="SM00347">
    <property type="entry name" value="HTH_MARR"/>
    <property type="match status" value="1"/>
</dbReference>
<dbReference type="AlphaFoldDB" id="A0A6I4UT20"/>
<comment type="caution">
    <text evidence="2">The sequence shown here is derived from an EMBL/GenBank/DDBJ whole genome shotgun (WGS) entry which is preliminary data.</text>
</comment>
<keyword evidence="3" id="KW-1185">Reference proteome</keyword>
<dbReference type="PANTHER" id="PTHR33164">
    <property type="entry name" value="TRANSCRIPTIONAL REGULATOR, MARR FAMILY"/>
    <property type="match status" value="1"/>
</dbReference>
<protein>
    <submittedName>
        <fullName evidence="2">MarR family transcriptional regulator</fullName>
    </submittedName>
</protein>
<evidence type="ECO:0000313" key="3">
    <source>
        <dbReference type="Proteomes" id="UP000469159"/>
    </source>
</evidence>
<dbReference type="GO" id="GO:0003700">
    <property type="term" value="F:DNA-binding transcription factor activity"/>
    <property type="evidence" value="ECO:0007669"/>
    <property type="project" value="InterPro"/>
</dbReference>
<dbReference type="OrthoDB" id="8684664at2"/>
<dbReference type="GO" id="GO:0006950">
    <property type="term" value="P:response to stress"/>
    <property type="evidence" value="ECO:0007669"/>
    <property type="project" value="TreeGrafter"/>
</dbReference>
<evidence type="ECO:0000259" key="1">
    <source>
        <dbReference type="PROSITE" id="PS50995"/>
    </source>
</evidence>
<proteinExistence type="predicted"/>
<dbReference type="InterPro" id="IPR036390">
    <property type="entry name" value="WH_DNA-bd_sf"/>
</dbReference>
<dbReference type="Gene3D" id="1.10.10.10">
    <property type="entry name" value="Winged helix-like DNA-binding domain superfamily/Winged helix DNA-binding domain"/>
    <property type="match status" value="1"/>
</dbReference>
<dbReference type="PROSITE" id="PS50995">
    <property type="entry name" value="HTH_MARR_2"/>
    <property type="match status" value="1"/>
</dbReference>
<evidence type="ECO:0000313" key="2">
    <source>
        <dbReference type="EMBL" id="MXP42052.1"/>
    </source>
</evidence>
<dbReference type="PANTHER" id="PTHR33164:SF43">
    <property type="entry name" value="HTH-TYPE TRANSCRIPTIONAL REPRESSOR YETL"/>
    <property type="match status" value="1"/>
</dbReference>
<sequence>MAVIRGAITAAGALKVARTFKAADPVDPSFKMEDWPFYWLVRVANRYSLELDTVLKRVGMDMPRWRVLIIVSELKSPSVSLIAEHAVIKLSTMTKIVQRLEIDGLVEKRVNAADARVTEVRLTPAGVDAVSRVRVLASRVFHRGFEGFGRGEIQALNQQLRRIFSNFDS</sequence>
<dbReference type="Proteomes" id="UP000469159">
    <property type="component" value="Unassembled WGS sequence"/>
</dbReference>